<comment type="function">
    <text evidence="5">Could be a nuclease involved in processing of the 5'-end of pre-16S rRNA.</text>
</comment>
<dbReference type="GO" id="GO:0000967">
    <property type="term" value="P:rRNA 5'-end processing"/>
    <property type="evidence" value="ECO:0007669"/>
    <property type="project" value="UniProtKB-UniRule"/>
</dbReference>
<dbReference type="EC" id="3.1.-.-" evidence="5"/>
<evidence type="ECO:0000256" key="5">
    <source>
        <dbReference type="HAMAP-Rule" id="MF_00651"/>
    </source>
</evidence>
<dbReference type="eggNOG" id="COG0816">
    <property type="taxonomic scope" value="Bacteria"/>
</dbReference>
<dbReference type="EMBL" id="JAWXXX010000001">
    <property type="protein sequence ID" value="MDX5894054.1"/>
    <property type="molecule type" value="Genomic_DNA"/>
</dbReference>
<comment type="subcellular location">
    <subcellularLocation>
        <location evidence="5">Cytoplasm</location>
    </subcellularLocation>
</comment>
<organism evidence="8 10">
    <name type="scientific">Rubrobacter radiotolerans</name>
    <name type="common">Arthrobacter radiotolerans</name>
    <dbReference type="NCBI Taxonomy" id="42256"/>
    <lineage>
        <taxon>Bacteria</taxon>
        <taxon>Bacillati</taxon>
        <taxon>Actinomycetota</taxon>
        <taxon>Rubrobacteria</taxon>
        <taxon>Rubrobacterales</taxon>
        <taxon>Rubrobacteraceae</taxon>
        <taxon>Rubrobacter</taxon>
    </lineage>
</organism>
<accession>A0A023X2H4</accession>
<dbReference type="OrthoDB" id="9790539at2"/>
<dbReference type="GO" id="GO:0005737">
    <property type="term" value="C:cytoplasm"/>
    <property type="evidence" value="ECO:0007669"/>
    <property type="project" value="UniProtKB-SubCell"/>
</dbReference>
<keyword evidence="10" id="KW-1185">Reference proteome</keyword>
<dbReference type="PANTHER" id="PTHR33317:SF4">
    <property type="entry name" value="POLYNUCLEOTIDYL TRANSFERASE, RIBONUCLEASE H-LIKE SUPERFAMILY PROTEIN"/>
    <property type="match status" value="1"/>
</dbReference>
<dbReference type="GO" id="GO:0004518">
    <property type="term" value="F:nuclease activity"/>
    <property type="evidence" value="ECO:0007669"/>
    <property type="project" value="UniProtKB-KW"/>
</dbReference>
<evidence type="ECO:0000256" key="3">
    <source>
        <dbReference type="ARBA" id="ARBA00022722"/>
    </source>
</evidence>
<evidence type="ECO:0000313" key="9">
    <source>
        <dbReference type="EMBL" id="MDX5894054.1"/>
    </source>
</evidence>
<evidence type="ECO:0000256" key="1">
    <source>
        <dbReference type="ARBA" id="ARBA00022490"/>
    </source>
</evidence>
<gene>
    <name evidence="9" type="primary">ruvX</name>
    <name evidence="8" type="ORF">RradSPS_1364</name>
    <name evidence="9" type="ORF">SIL72_08435</name>
</gene>
<dbReference type="Proteomes" id="UP000025229">
    <property type="component" value="Chromosome"/>
</dbReference>
<dbReference type="Proteomes" id="UP001281130">
    <property type="component" value="Unassembled WGS sequence"/>
</dbReference>
<evidence type="ECO:0000313" key="8">
    <source>
        <dbReference type="EMBL" id="AHY46647.1"/>
    </source>
</evidence>
<dbReference type="SMART" id="SM00732">
    <property type="entry name" value="YqgFc"/>
    <property type="match status" value="1"/>
</dbReference>
<keyword evidence="2 5" id="KW-0690">Ribosome biogenesis</keyword>
<evidence type="ECO:0000256" key="4">
    <source>
        <dbReference type="ARBA" id="ARBA00022801"/>
    </source>
</evidence>
<evidence type="ECO:0000256" key="6">
    <source>
        <dbReference type="SAM" id="MobiDB-lite"/>
    </source>
</evidence>
<dbReference type="HOGENOM" id="CLU_098240_2_1_11"/>
<feature type="domain" description="YqgF/RNase H-like" evidence="7">
    <location>
        <begin position="10"/>
        <end position="108"/>
    </location>
</feature>
<dbReference type="InterPro" id="IPR006641">
    <property type="entry name" value="YqgF/RNaseH-like_dom"/>
</dbReference>
<proteinExistence type="inferred from homology"/>
<dbReference type="PANTHER" id="PTHR33317">
    <property type="entry name" value="POLYNUCLEOTIDYL TRANSFERASE, RIBONUCLEASE H-LIKE SUPERFAMILY PROTEIN"/>
    <property type="match status" value="1"/>
</dbReference>
<dbReference type="InterPro" id="IPR012337">
    <property type="entry name" value="RNaseH-like_sf"/>
</dbReference>
<evidence type="ECO:0000313" key="10">
    <source>
        <dbReference type="Proteomes" id="UP000025229"/>
    </source>
</evidence>
<keyword evidence="4 5" id="KW-0378">Hydrolase</keyword>
<dbReference type="CDD" id="cd16964">
    <property type="entry name" value="YqgF"/>
    <property type="match status" value="1"/>
</dbReference>
<sequence length="161" mass="17264">MHSRLRSAGGRVAALDVGDVWTGVAVSDETRTLARPVSVVGSERLLEELESLVREEGVALLVVGVPKTLSGEVGYQARRVLDTLARIEERFPQLDVVRWDERFTTRLAAGSGPGGSSGKRGRRRGKNGGTGAGVRGRVDHLAAARMLQEYLESGGTIETLQ</sequence>
<evidence type="ECO:0000256" key="2">
    <source>
        <dbReference type="ARBA" id="ARBA00022517"/>
    </source>
</evidence>
<keyword evidence="1 5" id="KW-0963">Cytoplasm</keyword>
<dbReference type="HAMAP" id="MF_00651">
    <property type="entry name" value="Nuclease_YqgF"/>
    <property type="match status" value="1"/>
</dbReference>
<dbReference type="NCBIfam" id="TIGR00250">
    <property type="entry name" value="RNAse_H_YqgF"/>
    <property type="match status" value="1"/>
</dbReference>
<reference evidence="9" key="2">
    <citation type="submission" date="2023-11" db="EMBL/GenBank/DDBJ databases">
        <title>MicrobeMod: A computational toolkit for identifying prokaryotic methylation and restriction-modification with nanopore sequencing.</title>
        <authorList>
            <person name="Crits-Christoph A."/>
            <person name="Kang S.C."/>
            <person name="Lee H."/>
            <person name="Ostrov N."/>
        </authorList>
    </citation>
    <scope>NUCLEOTIDE SEQUENCE</scope>
    <source>
        <strain evidence="9">ATCC 51242</strain>
    </source>
</reference>
<feature type="region of interest" description="Disordered" evidence="6">
    <location>
        <begin position="107"/>
        <end position="135"/>
    </location>
</feature>
<comment type="similarity">
    <text evidence="5">Belongs to the YqgF HJR family.</text>
</comment>
<name>A0A023X2H4_RUBRA</name>
<dbReference type="Pfam" id="PF03652">
    <property type="entry name" value="RuvX"/>
    <property type="match status" value="1"/>
</dbReference>
<dbReference type="AlphaFoldDB" id="A0A023X2H4"/>
<dbReference type="KEGG" id="rrd:RradSPS_1364"/>
<dbReference type="InterPro" id="IPR037027">
    <property type="entry name" value="YqgF/RNaseH-like_dom_sf"/>
</dbReference>
<dbReference type="InterPro" id="IPR005227">
    <property type="entry name" value="YqgF"/>
</dbReference>
<dbReference type="EMBL" id="CP007514">
    <property type="protein sequence ID" value="AHY46647.1"/>
    <property type="molecule type" value="Genomic_DNA"/>
</dbReference>
<dbReference type="Gene3D" id="3.30.420.140">
    <property type="entry name" value="YqgF/RNase H-like domain"/>
    <property type="match status" value="1"/>
</dbReference>
<dbReference type="RefSeq" id="WP_038681588.1">
    <property type="nucleotide sequence ID" value="NZ_CP007514.1"/>
</dbReference>
<protein>
    <recommendedName>
        <fullName evidence="5">Putative pre-16S rRNA nuclease</fullName>
        <ecNumber evidence="5">3.1.-.-</ecNumber>
    </recommendedName>
</protein>
<dbReference type="STRING" id="42256.RradSPS_1364"/>
<evidence type="ECO:0000259" key="7">
    <source>
        <dbReference type="SMART" id="SM00732"/>
    </source>
</evidence>
<reference evidence="8 10" key="1">
    <citation type="submission" date="2014-03" db="EMBL/GenBank/DDBJ databases">
        <title>Complete genome sequence of the Radio-Resistant Rubrobacter radiotolerans RSPS-4.</title>
        <authorList>
            <person name="Egas C.C."/>
            <person name="Barroso C.C."/>
            <person name="Froufe H.J.C."/>
            <person name="Pacheco J.J."/>
            <person name="Albuquerque L.L."/>
            <person name="da Costa M.M.S."/>
        </authorList>
    </citation>
    <scope>NUCLEOTIDE SEQUENCE [LARGE SCALE GENOMIC DNA]</scope>
    <source>
        <strain evidence="8 10">RSPS-4</strain>
    </source>
</reference>
<dbReference type="SUPFAM" id="SSF53098">
    <property type="entry name" value="Ribonuclease H-like"/>
    <property type="match status" value="1"/>
</dbReference>
<dbReference type="GO" id="GO:0016788">
    <property type="term" value="F:hydrolase activity, acting on ester bonds"/>
    <property type="evidence" value="ECO:0007669"/>
    <property type="project" value="UniProtKB-UniRule"/>
</dbReference>
<keyword evidence="3 5" id="KW-0540">Nuclease</keyword>